<name>A0A1L7XFF7_9HELO</name>
<feature type="domain" description="Zn(2)-C6 fungal-type" evidence="4">
    <location>
        <begin position="21"/>
        <end position="58"/>
    </location>
</feature>
<keyword evidence="3" id="KW-0175">Coiled coil</keyword>
<dbReference type="InterPro" id="IPR001138">
    <property type="entry name" value="Zn2Cys6_DnaBD"/>
</dbReference>
<dbReference type="PANTHER" id="PTHR47785">
    <property type="entry name" value="ZN(II)2CYS6 TRANSCRIPTION FACTOR (EUROFUNG)-RELATED-RELATED"/>
    <property type="match status" value="1"/>
</dbReference>
<dbReference type="GO" id="GO:0006351">
    <property type="term" value="P:DNA-templated transcription"/>
    <property type="evidence" value="ECO:0007669"/>
    <property type="project" value="InterPro"/>
</dbReference>
<dbReference type="InterPro" id="IPR036864">
    <property type="entry name" value="Zn2-C6_fun-type_DNA-bd_sf"/>
</dbReference>
<evidence type="ECO:0000256" key="1">
    <source>
        <dbReference type="ARBA" id="ARBA00022723"/>
    </source>
</evidence>
<dbReference type="AlphaFoldDB" id="A0A1L7XFF7"/>
<evidence type="ECO:0000259" key="4">
    <source>
        <dbReference type="SMART" id="SM00066"/>
    </source>
</evidence>
<reference evidence="5 6" key="1">
    <citation type="submission" date="2016-03" db="EMBL/GenBank/DDBJ databases">
        <authorList>
            <person name="Ploux O."/>
        </authorList>
    </citation>
    <scope>NUCLEOTIDE SEQUENCE [LARGE SCALE GENOMIC DNA]</scope>
    <source>
        <strain evidence="5 6">UAMH 11012</strain>
    </source>
</reference>
<gene>
    <name evidence="5" type="ORF">PAC_13676</name>
</gene>
<dbReference type="GO" id="GO:0008270">
    <property type="term" value="F:zinc ion binding"/>
    <property type="evidence" value="ECO:0007669"/>
    <property type="project" value="InterPro"/>
</dbReference>
<dbReference type="Pfam" id="PF04082">
    <property type="entry name" value="Fungal_trans"/>
    <property type="match status" value="1"/>
</dbReference>
<dbReference type="CDD" id="cd12148">
    <property type="entry name" value="fungal_TF_MHR"/>
    <property type="match status" value="1"/>
</dbReference>
<dbReference type="Gene3D" id="4.10.240.10">
    <property type="entry name" value="Zn(2)-C6 fungal-type DNA-binding domain"/>
    <property type="match status" value="1"/>
</dbReference>
<dbReference type="SUPFAM" id="SSF57701">
    <property type="entry name" value="Zn2/Cys6 DNA-binding domain"/>
    <property type="match status" value="1"/>
</dbReference>
<dbReference type="OrthoDB" id="4685598at2759"/>
<organism evidence="5 6">
    <name type="scientific">Phialocephala subalpina</name>
    <dbReference type="NCBI Taxonomy" id="576137"/>
    <lineage>
        <taxon>Eukaryota</taxon>
        <taxon>Fungi</taxon>
        <taxon>Dikarya</taxon>
        <taxon>Ascomycota</taxon>
        <taxon>Pezizomycotina</taxon>
        <taxon>Leotiomycetes</taxon>
        <taxon>Helotiales</taxon>
        <taxon>Mollisiaceae</taxon>
        <taxon>Phialocephala</taxon>
        <taxon>Phialocephala fortinii species complex</taxon>
    </lineage>
</organism>
<evidence type="ECO:0000313" key="6">
    <source>
        <dbReference type="Proteomes" id="UP000184330"/>
    </source>
</evidence>
<keyword evidence="6" id="KW-1185">Reference proteome</keyword>
<evidence type="ECO:0000256" key="3">
    <source>
        <dbReference type="SAM" id="Coils"/>
    </source>
</evidence>
<keyword evidence="2" id="KW-0539">Nucleus</keyword>
<sequence>MQVLSPQVGYSLTTHSGPSIHNIASRKRKCDAKRPRCTNCVEAEADCQYDDLPVQRIEGSGSREILNRLQDIESLLERQTENVAALSAEIQSRPSRAEFAGALSATSPMSHNSHTSPNMGSPMATHSNGVGMTPRPWHQNGLRSDVAEAPPLTIPVKHNTSSSYLLCLPQMKALIGEYPNDLFFLLESRNQLPPELTFDGWDAPLSEVHINKEVTDYLVTAFFAEAYACHPILDRDTFHAIYSRFLEVGIDSGVESALCLVVFALGSAALTPQRVDGSASFGTRPPGMEYIQSALPILIALSSWSFSWNILLPQALVLASIYFAYIVRPLQSWRLIYSASTVLQFKLSRFNPQEDDASSRDTILRLFWSCFLIECDRLAELELPQSGLQQLIDETNLPDCSNLNPLESTCYLAEISIRRLLNRIHNSLYPRTSTLSSTSLSVSDVFSGRNLSTAMTICDELHRQLELWYESIPEPFRPTLEIDPLVNDRETVLRISTTKILRRPSQYTWTFSLSSLGAIVVLTLSSLCPSLKHLVPDIGELQSLVIQNIKPWASLNSSLDAIISIIQEMQRKQRLLAFV</sequence>
<dbReference type="GO" id="GO:0003677">
    <property type="term" value="F:DNA binding"/>
    <property type="evidence" value="ECO:0007669"/>
    <property type="project" value="InterPro"/>
</dbReference>
<accession>A0A1L7XFF7</accession>
<dbReference type="GO" id="GO:0000981">
    <property type="term" value="F:DNA-binding transcription factor activity, RNA polymerase II-specific"/>
    <property type="evidence" value="ECO:0007669"/>
    <property type="project" value="InterPro"/>
</dbReference>
<feature type="coiled-coil region" evidence="3">
    <location>
        <begin position="62"/>
        <end position="89"/>
    </location>
</feature>
<protein>
    <recommendedName>
        <fullName evidence="4">Zn(2)-C6 fungal-type domain-containing protein</fullName>
    </recommendedName>
</protein>
<dbReference type="InterPro" id="IPR053181">
    <property type="entry name" value="EcdB-like_regulator"/>
</dbReference>
<dbReference type="SMART" id="SM00066">
    <property type="entry name" value="GAL4"/>
    <property type="match status" value="1"/>
</dbReference>
<dbReference type="Pfam" id="PF00172">
    <property type="entry name" value="Zn_clus"/>
    <property type="match status" value="1"/>
</dbReference>
<dbReference type="CDD" id="cd00067">
    <property type="entry name" value="GAL4"/>
    <property type="match status" value="1"/>
</dbReference>
<evidence type="ECO:0000256" key="2">
    <source>
        <dbReference type="ARBA" id="ARBA00023242"/>
    </source>
</evidence>
<evidence type="ECO:0000313" key="5">
    <source>
        <dbReference type="EMBL" id="CZR63779.1"/>
    </source>
</evidence>
<dbReference type="EMBL" id="FJOG01000024">
    <property type="protein sequence ID" value="CZR63779.1"/>
    <property type="molecule type" value="Genomic_DNA"/>
</dbReference>
<keyword evidence="1" id="KW-0479">Metal-binding</keyword>
<proteinExistence type="predicted"/>
<dbReference type="InterPro" id="IPR007219">
    <property type="entry name" value="XnlR_reg_dom"/>
</dbReference>
<dbReference type="Proteomes" id="UP000184330">
    <property type="component" value="Unassembled WGS sequence"/>
</dbReference>